<dbReference type="EMBL" id="CM042882">
    <property type="protein sequence ID" value="KAI4384065.1"/>
    <property type="molecule type" value="Genomic_DNA"/>
</dbReference>
<proteinExistence type="predicted"/>
<sequence length="548" mass="60990">MGRQSSSQSLAPGFRFHPTDEELVRYYLMRKVSGKRLRFDPISEIDIYKSEPWDLPPKSKLQTGDLEWYFFSVLDKKYGNGSKTNRATEHGYWKTTGKDRPVCNGPRTVGMKKTLVYHNGRAPRGQRSNWVMHEYRLMDEVMEKARVPQEAFVLCRVFQKSGPGPKNGEQYGAPFIEAEWEDDDVAIFPDQEPVVVTNDAYFETDDLDQSIGNNITPGSTSLLANPLLEAANSSIESYEEVHGAEQKPLVIANEVQNNLGKLDESELFCLPEQYPADGMSFQEEFVGESSINLDIPKIEDPVDVGNLFDGPYLDAIDDAFFGDVAYLENELSRPIDYDADNFSVGEYLTFSDPDNENLFAEHVTFDQISAGEVGAVGDKEQPLENQHVADCYKNDLAFSSNQYAYAKDPESNIKYPFMKSVSHMLGSFPAPPAFAAEFPAKDTILRLNAIAQPSSSIRRTAGMLRTTDTNSSSPAVNWSYSKNGELNLVLSFGVSPVHDAITSTVFGSRGKTSWTASWSWLLCLFFWGLLLSVTVRAGSALSARGSGL</sequence>
<evidence type="ECO:0000313" key="2">
    <source>
        <dbReference type="Proteomes" id="UP001057402"/>
    </source>
</evidence>
<protein>
    <submittedName>
        <fullName evidence="1">Uncharacterized protein</fullName>
    </submittedName>
</protein>
<accession>A0ACB9RZD5</accession>
<name>A0ACB9RZD5_9MYRT</name>
<comment type="caution">
    <text evidence="1">The sequence shown here is derived from an EMBL/GenBank/DDBJ whole genome shotgun (WGS) entry which is preliminary data.</text>
</comment>
<reference evidence="2" key="1">
    <citation type="journal article" date="2023" name="Front. Plant Sci.">
        <title>Chromosomal-level genome assembly of Melastoma candidum provides insights into trichome evolution.</title>
        <authorList>
            <person name="Zhong Y."/>
            <person name="Wu W."/>
            <person name="Sun C."/>
            <person name="Zou P."/>
            <person name="Liu Y."/>
            <person name="Dai S."/>
            <person name="Zhou R."/>
        </authorList>
    </citation>
    <scope>NUCLEOTIDE SEQUENCE [LARGE SCALE GENOMIC DNA]</scope>
</reference>
<dbReference type="Proteomes" id="UP001057402">
    <property type="component" value="Chromosome 3"/>
</dbReference>
<gene>
    <name evidence="1" type="ORF">MLD38_009834</name>
</gene>
<organism evidence="1 2">
    <name type="scientific">Melastoma candidum</name>
    <dbReference type="NCBI Taxonomy" id="119954"/>
    <lineage>
        <taxon>Eukaryota</taxon>
        <taxon>Viridiplantae</taxon>
        <taxon>Streptophyta</taxon>
        <taxon>Embryophyta</taxon>
        <taxon>Tracheophyta</taxon>
        <taxon>Spermatophyta</taxon>
        <taxon>Magnoliopsida</taxon>
        <taxon>eudicotyledons</taxon>
        <taxon>Gunneridae</taxon>
        <taxon>Pentapetalae</taxon>
        <taxon>rosids</taxon>
        <taxon>malvids</taxon>
        <taxon>Myrtales</taxon>
        <taxon>Melastomataceae</taxon>
        <taxon>Melastomatoideae</taxon>
        <taxon>Melastomateae</taxon>
        <taxon>Melastoma</taxon>
    </lineage>
</organism>
<evidence type="ECO:0000313" key="1">
    <source>
        <dbReference type="EMBL" id="KAI4384065.1"/>
    </source>
</evidence>
<keyword evidence="2" id="KW-1185">Reference proteome</keyword>